<dbReference type="Pfam" id="PF13086">
    <property type="entry name" value="AAA_11"/>
    <property type="match status" value="2"/>
</dbReference>
<proteinExistence type="predicted"/>
<dbReference type="InterPro" id="IPR041679">
    <property type="entry name" value="DNA2/NAM7-like_C"/>
</dbReference>
<feature type="domain" description="DNA2/NAM7 helicase helicase" evidence="10">
    <location>
        <begin position="679"/>
        <end position="796"/>
    </location>
</feature>
<evidence type="ECO:0000259" key="11">
    <source>
        <dbReference type="Pfam" id="PF13087"/>
    </source>
</evidence>
<keyword evidence="4" id="KW-0547">Nucleotide-binding</keyword>
<dbReference type="Pfam" id="PF13087">
    <property type="entry name" value="AAA_12"/>
    <property type="match status" value="1"/>
</dbReference>
<dbReference type="GO" id="GO:0005524">
    <property type="term" value="F:ATP binding"/>
    <property type="evidence" value="ECO:0007669"/>
    <property type="project" value="UniProtKB-KW"/>
</dbReference>
<dbReference type="GO" id="GO:0003724">
    <property type="term" value="F:RNA helicase activity"/>
    <property type="evidence" value="ECO:0007669"/>
    <property type="project" value="UniProtKB-EC"/>
</dbReference>
<dbReference type="PANTHER" id="PTHR45418">
    <property type="entry name" value="CANCER/TESTIS ANTIGEN 55"/>
    <property type="match status" value="1"/>
</dbReference>
<evidence type="ECO:0000256" key="4">
    <source>
        <dbReference type="ARBA" id="ARBA00022741"/>
    </source>
</evidence>
<feature type="compositionally biased region" description="Polar residues" evidence="9">
    <location>
        <begin position="1"/>
        <end position="29"/>
    </location>
</feature>
<dbReference type="GO" id="GO:0016787">
    <property type="term" value="F:hydrolase activity"/>
    <property type="evidence" value="ECO:0007669"/>
    <property type="project" value="UniProtKB-KW"/>
</dbReference>
<comment type="subcellular location">
    <subcellularLocation>
        <location evidence="1">Cytoplasm</location>
    </subcellularLocation>
</comment>
<dbReference type="EC" id="3.6.4.13" evidence="2"/>
<comment type="catalytic activity">
    <reaction evidence="8">
        <text>ATP + H2O = ADP + phosphate + H(+)</text>
        <dbReference type="Rhea" id="RHEA:13065"/>
        <dbReference type="ChEBI" id="CHEBI:15377"/>
        <dbReference type="ChEBI" id="CHEBI:15378"/>
        <dbReference type="ChEBI" id="CHEBI:30616"/>
        <dbReference type="ChEBI" id="CHEBI:43474"/>
        <dbReference type="ChEBI" id="CHEBI:456216"/>
        <dbReference type="EC" id="3.6.4.13"/>
    </reaction>
</comment>
<evidence type="ECO:0000256" key="9">
    <source>
        <dbReference type="SAM" id="MobiDB-lite"/>
    </source>
</evidence>
<evidence type="ECO:0000256" key="1">
    <source>
        <dbReference type="ARBA" id="ARBA00004496"/>
    </source>
</evidence>
<feature type="domain" description="DNA2/NAM7 helicase-like C-terminal" evidence="11">
    <location>
        <begin position="917"/>
        <end position="1107"/>
    </location>
</feature>
<evidence type="ECO:0000313" key="14">
    <source>
        <dbReference type="Proteomes" id="UP000691718"/>
    </source>
</evidence>
<evidence type="ECO:0000259" key="10">
    <source>
        <dbReference type="Pfam" id="PF13086"/>
    </source>
</evidence>
<keyword evidence="6" id="KW-0347">Helicase</keyword>
<dbReference type="PANTHER" id="PTHR45418:SF1">
    <property type="entry name" value="CANCER_TESTIS ANTIGEN 55"/>
    <property type="match status" value="1"/>
</dbReference>
<keyword evidence="5" id="KW-0378">Hydrolase</keyword>
<keyword evidence="7" id="KW-0067">ATP-binding</keyword>
<dbReference type="Proteomes" id="UP000691718">
    <property type="component" value="Unassembled WGS sequence"/>
</dbReference>
<evidence type="ECO:0000256" key="8">
    <source>
        <dbReference type="ARBA" id="ARBA00047984"/>
    </source>
</evidence>
<protein>
    <recommendedName>
        <fullName evidence="2">RNA helicase</fullName>
        <ecNumber evidence="2">3.6.4.13</ecNumber>
    </recommendedName>
</protein>
<organism evidence="13 14">
    <name type="scientific">Parnassius apollo</name>
    <name type="common">Apollo butterfly</name>
    <name type="synonym">Papilio apollo</name>
    <dbReference type="NCBI Taxonomy" id="110799"/>
    <lineage>
        <taxon>Eukaryota</taxon>
        <taxon>Metazoa</taxon>
        <taxon>Ecdysozoa</taxon>
        <taxon>Arthropoda</taxon>
        <taxon>Hexapoda</taxon>
        <taxon>Insecta</taxon>
        <taxon>Pterygota</taxon>
        <taxon>Neoptera</taxon>
        <taxon>Endopterygota</taxon>
        <taxon>Lepidoptera</taxon>
        <taxon>Glossata</taxon>
        <taxon>Ditrysia</taxon>
        <taxon>Papilionoidea</taxon>
        <taxon>Papilionidae</taxon>
        <taxon>Parnassiinae</taxon>
        <taxon>Parnassini</taxon>
        <taxon>Parnassius</taxon>
        <taxon>Parnassius</taxon>
    </lineage>
</organism>
<dbReference type="InterPro" id="IPR041677">
    <property type="entry name" value="DNA2/NAM7_AAA_11"/>
</dbReference>
<evidence type="ECO:0000256" key="3">
    <source>
        <dbReference type="ARBA" id="ARBA00022490"/>
    </source>
</evidence>
<feature type="domain" description="DNA2/NAM7 helicase helicase" evidence="10">
    <location>
        <begin position="798"/>
        <end position="882"/>
    </location>
</feature>
<dbReference type="InterPro" id="IPR047187">
    <property type="entry name" value="SF1_C_Upf1"/>
</dbReference>
<keyword evidence="3" id="KW-0963">Cytoplasm</keyword>
<sequence length="1143" mass="130800">MSTSSNISQSAYSPSEPETPQNTTQNRIQNFDHDCNEDSDDEFKENFLAEELVDLEIIGKHEDKAIKTVEIPQIPNDAICFQRTGVITFKDDNYVLIDGMLYFDTTVCSHNLHVNDQVLYLGYKDLNESIIVVRILENKGLFWGEDVDSEENKFRVIEHILIGEVHYREARYVFIKESDLKFNLDNVEGTFVPVKGDWLELKCTVQLDEDKPSDISMEQVLSVVSFKPLRSKVVSANINYWTGTYGVCNRIIYFDKNCILNGFEPLMGSKVMVEAIESNQGLCTWRAIKMIEAQKSPSDIIQLETNDDATSIQVEKQKNIEMTNPLKFENLHFKQTSKITLNVTNKSNDMYILNKWIVTSKKRDSQIKIEPFLTDPVRLYPGQTIHFTITCYPKFLGKAKECLVMLFRGFQVKRFIEINVIEEQLQFNNNVSLRGVTYKTHSEKVENMKKIRQNDITFIPGERPVKPPAFVPVKLGVFPVPERIWDVVLGDSEQTMYSNDYDKIIERIETNFPCLSRPLNIANYIDKWHTLMYMEEIQTNISMRAYDMPKVFLIRCQDYLCVEINGLSERRPSLVKGDRAIVKDLWVTNSPQYEGYIHEIKGDLVLMKFNRQFHESYNGSDVSVEFHFNRSVFRRSHQAINYAISHLGPDILFPSRVMLREPQVSKEKLSTTHWYNKDLNEGQKAAVTNILLGECRPMAYCIFGPPGTGKTITVIEVILQILTLIPESRILVATPSNSASNLVTERLIQYRNEFDGSIVRLIANYLVDSENIPDTIKPYCATLDIAKEETTKSKHAIRNGINIDCRKSFIGRHRVTIGTCYCLGSLAQIGLPKGHFTHIIVDEAGQATEPEIMIPMTFIDKDNGQIILAGDPMQLGPVVMSKYCKEYGMEESYMSRILECFPYQKDYDAFKNGYDNRLITKLNDNYRSLEEVISLPSEMFYDATLVARIDRTQPWISKIISATCEIFDLESAESGGIFVHGVRGINRRAEDSPSWYNPQEASMIALTTCKLLKRGITTDEIGIITPYIAQIKYLRLLFESMGLPQPKIGTVEEFQGQERPIILISTVRSTDSLVEEDQKHCLGFVKNPKRLNVALTRAQVSAVLFCNPHLLCLDSLWKRVIVNSLKEDKYLGCDIPAYVLNNS</sequence>
<evidence type="ECO:0000256" key="5">
    <source>
        <dbReference type="ARBA" id="ARBA00022801"/>
    </source>
</evidence>
<evidence type="ECO:0000256" key="2">
    <source>
        <dbReference type="ARBA" id="ARBA00012552"/>
    </source>
</evidence>
<evidence type="ECO:0000259" key="12">
    <source>
        <dbReference type="Pfam" id="PF21634"/>
    </source>
</evidence>
<name>A0A8S3WUA8_PARAO</name>
<dbReference type="EMBL" id="CAJQZP010000693">
    <property type="protein sequence ID" value="CAG4978124.1"/>
    <property type="molecule type" value="Genomic_DNA"/>
</dbReference>
<dbReference type="Pfam" id="PF21634">
    <property type="entry name" value="MOV-10_beta-barrel"/>
    <property type="match status" value="1"/>
</dbReference>
<keyword evidence="14" id="KW-1185">Reference proteome</keyword>
<gene>
    <name evidence="13" type="ORF">PAPOLLO_LOCUS9556</name>
</gene>
<reference evidence="13" key="1">
    <citation type="submission" date="2021-04" db="EMBL/GenBank/DDBJ databases">
        <authorList>
            <person name="Tunstrom K."/>
        </authorList>
    </citation>
    <scope>NUCLEOTIDE SEQUENCE</scope>
</reference>
<dbReference type="CDD" id="cd18808">
    <property type="entry name" value="SF1_C_Upf1"/>
    <property type="match status" value="1"/>
</dbReference>
<dbReference type="GO" id="GO:0005737">
    <property type="term" value="C:cytoplasm"/>
    <property type="evidence" value="ECO:0007669"/>
    <property type="project" value="UniProtKB-SubCell"/>
</dbReference>
<evidence type="ECO:0000256" key="7">
    <source>
        <dbReference type="ARBA" id="ARBA00022840"/>
    </source>
</evidence>
<feature type="region of interest" description="Disordered" evidence="9">
    <location>
        <begin position="1"/>
        <end position="40"/>
    </location>
</feature>
<accession>A0A8S3WUA8</accession>
<feature type="domain" description="Helicase MOV-10-like beta-barrel" evidence="12">
    <location>
        <begin position="546"/>
        <end position="626"/>
    </location>
</feature>
<dbReference type="AlphaFoldDB" id="A0A8S3WUA8"/>
<dbReference type="InterPro" id="IPR049080">
    <property type="entry name" value="MOV-10-like_beta-barrel"/>
</dbReference>
<dbReference type="OrthoDB" id="6513042at2759"/>
<evidence type="ECO:0000313" key="13">
    <source>
        <dbReference type="EMBL" id="CAG4978124.1"/>
    </source>
</evidence>
<evidence type="ECO:0000256" key="6">
    <source>
        <dbReference type="ARBA" id="ARBA00022806"/>
    </source>
</evidence>
<comment type="caution">
    <text evidence="13">The sequence shown here is derived from an EMBL/GenBank/DDBJ whole genome shotgun (WGS) entry which is preliminary data.</text>
</comment>